<proteinExistence type="predicted"/>
<dbReference type="AlphaFoldDB" id="A0A5M9WUM6"/>
<dbReference type="OrthoDB" id="2882585at2"/>
<gene>
    <name evidence="1" type="ORF">EC604_15040</name>
</gene>
<dbReference type="InterPro" id="IPR028102">
    <property type="entry name" value="DUF4652"/>
</dbReference>
<dbReference type="Pfam" id="PF15525">
    <property type="entry name" value="DUF4652"/>
    <property type="match status" value="1"/>
</dbReference>
<name>A0A5M9WUM6_PAEAM</name>
<protein>
    <submittedName>
        <fullName evidence="1">DUF4652 domain-containing protein</fullName>
    </submittedName>
</protein>
<dbReference type="Gene3D" id="2.40.128.660">
    <property type="entry name" value="Uncharacterised protein PF15525, DUF4652"/>
    <property type="match status" value="1"/>
</dbReference>
<dbReference type="RefSeq" id="WP_123064953.1">
    <property type="nucleotide sequence ID" value="NZ_RIAS01000007.1"/>
</dbReference>
<dbReference type="EMBL" id="RIAS01000007">
    <property type="protein sequence ID" value="KAA8785159.1"/>
    <property type="molecule type" value="Genomic_DNA"/>
</dbReference>
<comment type="caution">
    <text evidence="1">The sequence shown here is derived from an EMBL/GenBank/DDBJ whole genome shotgun (WGS) entry which is preliminary data.</text>
</comment>
<dbReference type="Proteomes" id="UP000323664">
    <property type="component" value="Unassembled WGS sequence"/>
</dbReference>
<evidence type="ECO:0000313" key="2">
    <source>
        <dbReference type="Proteomes" id="UP000323664"/>
    </source>
</evidence>
<accession>A0A5M9WUM6</accession>
<sequence>MIKLNYLENKRMLVINSDHSNTNNSKIIESSSHPVQFKDSLALISPYEWECKGEVYLININEGFELLKLPIPLMDDESIKAITWVDEHNLLLIIGSLWGTVNIGGDLYSYNIKNKEKKLLKTFPPDVQVTNISTEDNNVKLEGIKYTDNEFNHSIVFIDDVRI</sequence>
<evidence type="ECO:0000313" key="1">
    <source>
        <dbReference type="EMBL" id="KAA8785159.1"/>
    </source>
</evidence>
<reference evidence="1 2" key="1">
    <citation type="journal article" date="2019" name="J. Ind. Microbiol. Biotechnol.">
        <title>Paenibacillus amylolyticus 27C64 has a diverse set of carbohydrate-active enzymes and complete pectin deconstruction system.</title>
        <authorList>
            <person name="Keggi C."/>
            <person name="Doran-Peterson J."/>
        </authorList>
    </citation>
    <scope>NUCLEOTIDE SEQUENCE [LARGE SCALE GENOMIC DNA]</scope>
    <source>
        <strain evidence="1 2">27C64</strain>
    </source>
</reference>
<organism evidence="1 2">
    <name type="scientific">Paenibacillus amylolyticus</name>
    <dbReference type="NCBI Taxonomy" id="1451"/>
    <lineage>
        <taxon>Bacteria</taxon>
        <taxon>Bacillati</taxon>
        <taxon>Bacillota</taxon>
        <taxon>Bacilli</taxon>
        <taxon>Bacillales</taxon>
        <taxon>Paenibacillaceae</taxon>
        <taxon>Paenibacillus</taxon>
    </lineage>
</organism>